<sequence length="453" mass="50254">MSVDLNKQSLAIRQRMKSCPLPGGYALPVMDRSEKAQRLATRLMLQALLAAHRTAHTYPKIAENWQRLLLLSQELRKTTTNNHQPVDKDLTPTALWRKESFSLRGTTGQEYQVAQLNPTTTPNNKLVVLLGGLGMSTEAYFRIGEKCSAVGEPILDRLTKRGFTVIILDLPGIGKNDRYQAANREMAAMLAEVMPSFVEFLTSQQRRFSAGLYFLTHSLGGLVLNLYLDQHQEEVKANKTLAKLFKNIMTLGGPEVPVIDVHPIYPLAMGLVAGFGPLLPAIPYQALGKAAGRYIPYPALIGGNLSLVSYYRDFPPQLLQEMFNYATKNFSLGLAQMLCQAFWSGSYPGENGHAPMVTTGQRHVRLIGHNDPLAPVESLYLRLAHPEIAEQTALVRIQGDQTGLRQAQDFLKTVPLLGVAVDNLHHLDCSCPNPNFEKTVWPMIEAFLGLLNN</sequence>
<dbReference type="Pfam" id="PF12146">
    <property type="entry name" value="Hydrolase_4"/>
    <property type="match status" value="1"/>
</dbReference>
<evidence type="ECO:0000259" key="1">
    <source>
        <dbReference type="Pfam" id="PF12146"/>
    </source>
</evidence>
<accession>A0A1F4TQ78</accession>
<feature type="domain" description="Serine aminopeptidase S33" evidence="1">
    <location>
        <begin position="143"/>
        <end position="237"/>
    </location>
</feature>
<protein>
    <recommendedName>
        <fullName evidence="1">Serine aminopeptidase S33 domain-containing protein</fullName>
    </recommendedName>
</protein>
<gene>
    <name evidence="2" type="ORF">A2462_03300</name>
</gene>
<name>A0A1F4TQ78_UNCSA</name>
<reference evidence="2 3" key="1">
    <citation type="journal article" date="2016" name="Nat. Commun.">
        <title>Thousands of microbial genomes shed light on interconnected biogeochemical processes in an aquifer system.</title>
        <authorList>
            <person name="Anantharaman K."/>
            <person name="Brown C.T."/>
            <person name="Hug L.A."/>
            <person name="Sharon I."/>
            <person name="Castelle C.J."/>
            <person name="Probst A.J."/>
            <person name="Thomas B.C."/>
            <person name="Singh A."/>
            <person name="Wilkins M.J."/>
            <person name="Karaoz U."/>
            <person name="Brodie E.L."/>
            <person name="Williams K.H."/>
            <person name="Hubbard S.S."/>
            <person name="Banfield J.F."/>
        </authorList>
    </citation>
    <scope>NUCLEOTIDE SEQUENCE [LARGE SCALE GENOMIC DNA]</scope>
</reference>
<dbReference type="SUPFAM" id="SSF53474">
    <property type="entry name" value="alpha/beta-Hydrolases"/>
    <property type="match status" value="1"/>
</dbReference>
<organism evidence="2 3">
    <name type="scientific">candidate division WOR-1 bacterium RIFOXYC2_FULL_41_25</name>
    <dbReference type="NCBI Taxonomy" id="1802586"/>
    <lineage>
        <taxon>Bacteria</taxon>
        <taxon>Bacillati</taxon>
        <taxon>Saganbacteria</taxon>
    </lineage>
</organism>
<comment type="caution">
    <text evidence="2">The sequence shown here is derived from an EMBL/GenBank/DDBJ whole genome shotgun (WGS) entry which is preliminary data.</text>
</comment>
<dbReference type="EMBL" id="MEUI01000013">
    <property type="protein sequence ID" value="OGC34729.1"/>
    <property type="molecule type" value="Genomic_DNA"/>
</dbReference>
<dbReference type="Gene3D" id="3.40.50.1820">
    <property type="entry name" value="alpha/beta hydrolase"/>
    <property type="match status" value="1"/>
</dbReference>
<evidence type="ECO:0000313" key="2">
    <source>
        <dbReference type="EMBL" id="OGC34729.1"/>
    </source>
</evidence>
<dbReference type="InterPro" id="IPR029058">
    <property type="entry name" value="AB_hydrolase_fold"/>
</dbReference>
<evidence type="ECO:0000313" key="3">
    <source>
        <dbReference type="Proteomes" id="UP000177309"/>
    </source>
</evidence>
<dbReference type="InterPro" id="IPR022742">
    <property type="entry name" value="Hydrolase_4"/>
</dbReference>
<dbReference type="AlphaFoldDB" id="A0A1F4TQ78"/>
<proteinExistence type="predicted"/>
<dbReference type="Proteomes" id="UP000177309">
    <property type="component" value="Unassembled WGS sequence"/>
</dbReference>